<dbReference type="Proteomes" id="UP000298327">
    <property type="component" value="Unassembled WGS sequence"/>
</dbReference>
<feature type="region of interest" description="Disordered" evidence="1">
    <location>
        <begin position="94"/>
        <end position="114"/>
    </location>
</feature>
<feature type="compositionally biased region" description="Low complexity" evidence="1">
    <location>
        <begin position="154"/>
        <end position="186"/>
    </location>
</feature>
<feature type="region of interest" description="Disordered" evidence="1">
    <location>
        <begin position="149"/>
        <end position="186"/>
    </location>
</feature>
<dbReference type="AlphaFoldDB" id="A0A4Y9XNU8"/>
<accession>A0A4Y9XNU8</accession>
<organism evidence="2 3">
    <name type="scientific">Dentipellis fragilis</name>
    <dbReference type="NCBI Taxonomy" id="205917"/>
    <lineage>
        <taxon>Eukaryota</taxon>
        <taxon>Fungi</taxon>
        <taxon>Dikarya</taxon>
        <taxon>Basidiomycota</taxon>
        <taxon>Agaricomycotina</taxon>
        <taxon>Agaricomycetes</taxon>
        <taxon>Russulales</taxon>
        <taxon>Hericiaceae</taxon>
        <taxon>Dentipellis</taxon>
    </lineage>
</organism>
<evidence type="ECO:0000313" key="2">
    <source>
        <dbReference type="EMBL" id="TFY51412.1"/>
    </source>
</evidence>
<reference evidence="2 3" key="1">
    <citation type="submission" date="2019-02" db="EMBL/GenBank/DDBJ databases">
        <title>Genome sequencing of the rare red list fungi Dentipellis fragilis.</title>
        <authorList>
            <person name="Buettner E."/>
            <person name="Kellner H."/>
        </authorList>
    </citation>
    <scope>NUCLEOTIDE SEQUENCE [LARGE SCALE GENOMIC DNA]</scope>
    <source>
        <strain evidence="2 3">DSM 105465</strain>
    </source>
</reference>
<gene>
    <name evidence="2" type="ORF">EVG20_g11011</name>
</gene>
<comment type="caution">
    <text evidence="2">The sequence shown here is derived from an EMBL/GenBank/DDBJ whole genome shotgun (WGS) entry which is preliminary data.</text>
</comment>
<feature type="non-terminal residue" evidence="2">
    <location>
        <position position="1"/>
    </location>
</feature>
<evidence type="ECO:0000313" key="3">
    <source>
        <dbReference type="Proteomes" id="UP000298327"/>
    </source>
</evidence>
<protein>
    <submittedName>
        <fullName evidence="2">Uncharacterized protein</fullName>
    </submittedName>
</protein>
<sequence>QLFIFHVLQKDPKERLSGDAMMGHKYFQEMSVISSGSCAGIDAFRQRLGALGPPRDHGTLDAQHCGRHGRSDCRGARRSLLHARRRPGAFVNVPKDTRAESPATSISSTVSAVKTSAPAAPAARLLSKLRKLVSPLSAAASAHHRGLATPSAESLASPVSPCSSSSSSSSSSSTASSSRSRSSFRSQLSATFENLRTPVTRAIPVSHSSSGTLRRLMKKF</sequence>
<feature type="compositionally biased region" description="Low complexity" evidence="1">
    <location>
        <begin position="101"/>
        <end position="114"/>
    </location>
</feature>
<name>A0A4Y9XNU8_9AGAM</name>
<dbReference type="EMBL" id="SEOQ01001523">
    <property type="protein sequence ID" value="TFY51412.1"/>
    <property type="molecule type" value="Genomic_DNA"/>
</dbReference>
<evidence type="ECO:0000256" key="1">
    <source>
        <dbReference type="SAM" id="MobiDB-lite"/>
    </source>
</evidence>
<proteinExistence type="predicted"/>
<keyword evidence="3" id="KW-1185">Reference proteome</keyword>
<dbReference type="OrthoDB" id="10646306at2759"/>